<proteinExistence type="predicted"/>
<comment type="caution">
    <text evidence="1">The sequence shown here is derived from an EMBL/GenBank/DDBJ whole genome shotgun (WGS) entry which is preliminary data.</text>
</comment>
<gene>
    <name evidence="1" type="ORF">E2C01_007872</name>
</gene>
<protein>
    <submittedName>
        <fullName evidence="1">Uncharacterized protein</fullName>
    </submittedName>
</protein>
<dbReference type="OrthoDB" id="2499658at2759"/>
<evidence type="ECO:0000313" key="2">
    <source>
        <dbReference type="Proteomes" id="UP000324222"/>
    </source>
</evidence>
<name>A0A5B7D0A3_PORTR</name>
<accession>A0A5B7D0A3</accession>
<sequence>MQLVSTMSFKKGEVGDTVMVPIPLVDRGRAEFTNAKAVVLKVDESGTYKLGTRHGILKQHYTRNQFNSCEQQFLSIDDVNQEREISLREAANADSMGHGQDFIKCICSMFCNNNRCRLTGVVWTELERGRQTDV</sequence>
<dbReference type="AlphaFoldDB" id="A0A5B7D0A3"/>
<organism evidence="1 2">
    <name type="scientific">Portunus trituberculatus</name>
    <name type="common">Swimming crab</name>
    <name type="synonym">Neptunus trituberculatus</name>
    <dbReference type="NCBI Taxonomy" id="210409"/>
    <lineage>
        <taxon>Eukaryota</taxon>
        <taxon>Metazoa</taxon>
        <taxon>Ecdysozoa</taxon>
        <taxon>Arthropoda</taxon>
        <taxon>Crustacea</taxon>
        <taxon>Multicrustacea</taxon>
        <taxon>Malacostraca</taxon>
        <taxon>Eumalacostraca</taxon>
        <taxon>Eucarida</taxon>
        <taxon>Decapoda</taxon>
        <taxon>Pleocyemata</taxon>
        <taxon>Brachyura</taxon>
        <taxon>Eubrachyura</taxon>
        <taxon>Portunoidea</taxon>
        <taxon>Portunidae</taxon>
        <taxon>Portuninae</taxon>
        <taxon>Portunus</taxon>
    </lineage>
</organism>
<reference evidence="1 2" key="1">
    <citation type="submission" date="2019-05" db="EMBL/GenBank/DDBJ databases">
        <title>Another draft genome of Portunus trituberculatus and its Hox gene families provides insights of decapod evolution.</title>
        <authorList>
            <person name="Jeong J.-H."/>
            <person name="Song I."/>
            <person name="Kim S."/>
            <person name="Choi T."/>
            <person name="Kim D."/>
            <person name="Ryu S."/>
            <person name="Kim W."/>
        </authorList>
    </citation>
    <scope>NUCLEOTIDE SEQUENCE [LARGE SCALE GENOMIC DNA]</scope>
    <source>
        <tissue evidence="1">Muscle</tissue>
    </source>
</reference>
<dbReference type="Proteomes" id="UP000324222">
    <property type="component" value="Unassembled WGS sequence"/>
</dbReference>
<keyword evidence="2" id="KW-1185">Reference proteome</keyword>
<dbReference type="EMBL" id="VSRR010000401">
    <property type="protein sequence ID" value="MPC15089.1"/>
    <property type="molecule type" value="Genomic_DNA"/>
</dbReference>
<evidence type="ECO:0000313" key="1">
    <source>
        <dbReference type="EMBL" id="MPC15089.1"/>
    </source>
</evidence>